<comment type="cofactor">
    <cofactor evidence="3">
        <name>Mg(2+)</name>
        <dbReference type="ChEBI" id="CHEBI:18420"/>
    </cofactor>
    <text evidence="3">Binds 2 magnesium ions per monomer.</text>
</comment>
<gene>
    <name evidence="3" type="primary">trpD</name>
    <name evidence="6" type="ORF">FH5T_04030</name>
    <name evidence="7" type="ORF">SAMN05444285_12945</name>
</gene>
<keyword evidence="8" id="KW-1185">Reference proteome</keyword>
<feature type="binding site" evidence="3">
    <location>
        <position position="165"/>
    </location>
    <ligand>
        <name>anthranilate</name>
        <dbReference type="ChEBI" id="CHEBI:16567"/>
        <label>2</label>
    </ligand>
</feature>
<feature type="domain" description="Glycosyl transferase family 3" evidence="4">
    <location>
        <begin position="72"/>
        <end position="320"/>
    </location>
</feature>
<feature type="binding site" evidence="3">
    <location>
        <position position="110"/>
    </location>
    <ligand>
        <name>anthranilate</name>
        <dbReference type="ChEBI" id="CHEBI:16567"/>
        <label>1</label>
    </ligand>
</feature>
<dbReference type="GO" id="GO:0000162">
    <property type="term" value="P:L-tryptophan biosynthetic process"/>
    <property type="evidence" value="ECO:0007669"/>
    <property type="project" value="UniProtKB-UniRule"/>
</dbReference>
<feature type="binding site" evidence="3">
    <location>
        <position position="79"/>
    </location>
    <ligand>
        <name>5-phospho-alpha-D-ribose 1-diphosphate</name>
        <dbReference type="ChEBI" id="CHEBI:58017"/>
    </ligand>
</feature>
<dbReference type="InterPro" id="IPR035902">
    <property type="entry name" value="Nuc_phospho_transferase"/>
</dbReference>
<dbReference type="NCBIfam" id="TIGR01245">
    <property type="entry name" value="trpD"/>
    <property type="match status" value="1"/>
</dbReference>
<keyword evidence="3" id="KW-0822">Tryptophan biosynthesis</keyword>
<feature type="binding site" evidence="3">
    <location>
        <position position="91"/>
    </location>
    <ligand>
        <name>Mg(2+)</name>
        <dbReference type="ChEBI" id="CHEBI:18420"/>
        <label>1</label>
    </ligand>
</feature>
<organism evidence="7 9">
    <name type="scientific">Draconibacterium orientale</name>
    <dbReference type="NCBI Taxonomy" id="1168034"/>
    <lineage>
        <taxon>Bacteria</taxon>
        <taxon>Pseudomonadati</taxon>
        <taxon>Bacteroidota</taxon>
        <taxon>Bacteroidia</taxon>
        <taxon>Marinilabiliales</taxon>
        <taxon>Prolixibacteraceae</taxon>
        <taxon>Draconibacterium</taxon>
    </lineage>
</organism>
<dbReference type="UniPathway" id="UPA00035">
    <property type="reaction ID" value="UER00041"/>
</dbReference>
<evidence type="ECO:0000313" key="6">
    <source>
        <dbReference type="EMBL" id="AHW59033.1"/>
    </source>
</evidence>
<dbReference type="Gene3D" id="1.20.970.10">
    <property type="entry name" value="Transferase, Pyrimidine Nucleoside Phosphorylase, Chain C"/>
    <property type="match status" value="1"/>
</dbReference>
<dbReference type="Pfam" id="PF02885">
    <property type="entry name" value="Glycos_trans_3N"/>
    <property type="match status" value="1"/>
</dbReference>
<dbReference type="HOGENOM" id="CLU_034315_3_1_10"/>
<dbReference type="Gene3D" id="3.40.1030.10">
    <property type="entry name" value="Nucleoside phosphorylase/phosphoribosyltransferase catalytic domain"/>
    <property type="match status" value="1"/>
</dbReference>
<dbReference type="AlphaFoldDB" id="X5D8H2"/>
<evidence type="ECO:0000313" key="7">
    <source>
        <dbReference type="EMBL" id="SET92626.1"/>
    </source>
</evidence>
<comment type="caution">
    <text evidence="3">Lacks conserved residue(s) required for the propagation of feature annotation.</text>
</comment>
<evidence type="ECO:0000313" key="9">
    <source>
        <dbReference type="Proteomes" id="UP000181981"/>
    </source>
</evidence>
<dbReference type="InterPro" id="IPR000312">
    <property type="entry name" value="Glycosyl_Trfase_fam3"/>
</dbReference>
<accession>X5D8H2</accession>
<protein>
    <recommendedName>
        <fullName evidence="3">Anthranilate phosphoribosyltransferase</fullName>
        <ecNumber evidence="3">2.4.2.18</ecNumber>
    </recommendedName>
</protein>
<feature type="binding site" evidence="3">
    <location>
        <begin position="107"/>
        <end position="115"/>
    </location>
    <ligand>
        <name>5-phospho-alpha-D-ribose 1-diphosphate</name>
        <dbReference type="ChEBI" id="CHEBI:58017"/>
    </ligand>
</feature>
<feature type="binding site" evidence="3">
    <location>
        <position position="224"/>
    </location>
    <ligand>
        <name>Mg(2+)</name>
        <dbReference type="ChEBI" id="CHEBI:18420"/>
        <label>1</label>
    </ligand>
</feature>
<dbReference type="Pfam" id="PF00591">
    <property type="entry name" value="Glycos_transf_3"/>
    <property type="match status" value="1"/>
</dbReference>
<dbReference type="PANTHER" id="PTHR43285:SF2">
    <property type="entry name" value="ANTHRANILATE PHOSPHORIBOSYLTRANSFERASE"/>
    <property type="match status" value="1"/>
</dbReference>
<feature type="binding site" evidence="3">
    <location>
        <position position="119"/>
    </location>
    <ligand>
        <name>5-phospho-alpha-D-ribose 1-diphosphate</name>
        <dbReference type="ChEBI" id="CHEBI:58017"/>
    </ligand>
</feature>
<comment type="pathway">
    <text evidence="3">Amino-acid biosynthesis; L-tryptophan biosynthesis; L-tryptophan from chorismate: step 2/5.</text>
</comment>
<comment type="catalytic activity">
    <reaction evidence="3">
        <text>N-(5-phospho-beta-D-ribosyl)anthranilate + diphosphate = 5-phospho-alpha-D-ribose 1-diphosphate + anthranilate</text>
        <dbReference type="Rhea" id="RHEA:11768"/>
        <dbReference type="ChEBI" id="CHEBI:16567"/>
        <dbReference type="ChEBI" id="CHEBI:18277"/>
        <dbReference type="ChEBI" id="CHEBI:33019"/>
        <dbReference type="ChEBI" id="CHEBI:58017"/>
        <dbReference type="EC" id="2.4.2.18"/>
    </reaction>
</comment>
<dbReference type="STRING" id="1168034.FH5T_04030"/>
<dbReference type="SUPFAM" id="SSF52418">
    <property type="entry name" value="Nucleoside phosphorylase/phosphoribosyltransferase catalytic domain"/>
    <property type="match status" value="1"/>
</dbReference>
<dbReference type="GO" id="GO:0000287">
    <property type="term" value="F:magnesium ion binding"/>
    <property type="evidence" value="ECO:0007669"/>
    <property type="project" value="UniProtKB-UniRule"/>
</dbReference>
<dbReference type="RefSeq" id="WP_038555936.1">
    <property type="nucleotide sequence ID" value="NZ_CAXXJF010000003.1"/>
</dbReference>
<sequence>MKETLQYLFEGNTLTREEAKTALTGVGKGQYSEAEFAAFLSVFIMRPIKSEELGGFRDAMVELSKKIDLSAYNAIDIVGTGGDGKNTFNISTLACFVVAGAGVNVTKHGNYAATSTSGSSNVLEFLGYEFSNNTDKLKNDLEKGRFCFLHAPLFHPAMKHIAPVRRALKVPTFFNILGPMANPAVPRYQVLGVNNNENFEHYKNVYRTLNVNFAILNSVDGYDEISLTADTHLATKSEDKLLSPAEFGMPQIAPEKLFGGNSVEDAAKIFIDVLKGNGTAEQTNVVLANAAISLQVVFPDKPLTECVEMARESLLGGKALKMLEAVTNKSF</sequence>
<reference evidence="6 8" key="1">
    <citation type="submission" date="2014-03" db="EMBL/GenBank/DDBJ databases">
        <title>Complete genome sequence of a deeply braunched marine Bacteroidia bacterium Draconibacterium orientale type strain FH5T.</title>
        <authorList>
            <person name="Li X."/>
            <person name="Wang X."/>
            <person name="Xie Z."/>
            <person name="Du Z."/>
            <person name="Chen G."/>
        </authorList>
    </citation>
    <scope>NUCLEOTIDE SEQUENCE [LARGE SCALE GENOMIC DNA]</scope>
    <source>
        <strain evidence="6 8">FH5</strain>
    </source>
</reference>
<dbReference type="EMBL" id="FOHT01000029">
    <property type="protein sequence ID" value="SET92626.1"/>
    <property type="molecule type" value="Genomic_DNA"/>
</dbReference>
<dbReference type="InterPro" id="IPR036320">
    <property type="entry name" value="Glycosyl_Trfase_fam3_N_dom_sf"/>
</dbReference>
<dbReference type="InterPro" id="IPR017459">
    <property type="entry name" value="Glycosyl_Trfase_fam3_N_dom"/>
</dbReference>
<proteinExistence type="inferred from homology"/>
<dbReference type="EC" id="2.4.2.18" evidence="3"/>
<dbReference type="PANTHER" id="PTHR43285">
    <property type="entry name" value="ANTHRANILATE PHOSPHORIBOSYLTRANSFERASE"/>
    <property type="match status" value="1"/>
</dbReference>
<evidence type="ECO:0000313" key="8">
    <source>
        <dbReference type="Proteomes" id="UP000023772"/>
    </source>
</evidence>
<comment type="function">
    <text evidence="3">Catalyzes the transfer of the phosphoribosyl group of 5-phosphorylribose-1-pyrophosphate (PRPP) to anthranilate to yield N-(5'-phosphoribosyl)-anthranilate (PRA).</text>
</comment>
<feature type="binding site" evidence="3">
    <location>
        <position position="87"/>
    </location>
    <ligand>
        <name>5-phospho-alpha-D-ribose 1-diphosphate</name>
        <dbReference type="ChEBI" id="CHEBI:58017"/>
    </ligand>
</feature>
<dbReference type="GO" id="GO:0004048">
    <property type="term" value="F:anthranilate phosphoribosyltransferase activity"/>
    <property type="evidence" value="ECO:0007669"/>
    <property type="project" value="UniProtKB-UniRule"/>
</dbReference>
<comment type="subunit">
    <text evidence="3">Homodimer.</text>
</comment>
<dbReference type="eggNOG" id="COG0547">
    <property type="taxonomic scope" value="Bacteria"/>
</dbReference>
<feature type="binding site" evidence="3">
    <location>
        <begin position="89"/>
        <end position="92"/>
    </location>
    <ligand>
        <name>5-phospho-alpha-D-ribose 1-diphosphate</name>
        <dbReference type="ChEBI" id="CHEBI:58017"/>
    </ligand>
</feature>
<dbReference type="KEGG" id="dori:FH5T_04030"/>
<evidence type="ECO:0000256" key="2">
    <source>
        <dbReference type="ARBA" id="ARBA00022679"/>
    </source>
</evidence>
<feature type="binding site" evidence="3">
    <location>
        <begin position="82"/>
        <end position="83"/>
    </location>
    <ligand>
        <name>5-phospho-alpha-D-ribose 1-diphosphate</name>
        <dbReference type="ChEBI" id="CHEBI:58017"/>
    </ligand>
</feature>
<feature type="binding site" evidence="3">
    <location>
        <position position="223"/>
    </location>
    <ligand>
        <name>Mg(2+)</name>
        <dbReference type="ChEBI" id="CHEBI:18420"/>
        <label>2</label>
    </ligand>
</feature>
<dbReference type="OrthoDB" id="9806430at2"/>
<dbReference type="EMBL" id="CP007451">
    <property type="protein sequence ID" value="AHW59033.1"/>
    <property type="molecule type" value="Genomic_DNA"/>
</dbReference>
<evidence type="ECO:0000259" key="4">
    <source>
        <dbReference type="Pfam" id="PF00591"/>
    </source>
</evidence>
<keyword evidence="3" id="KW-0028">Amino-acid biosynthesis</keyword>
<reference evidence="7 9" key="2">
    <citation type="submission" date="2016-10" db="EMBL/GenBank/DDBJ databases">
        <authorList>
            <person name="de Groot N.N."/>
        </authorList>
    </citation>
    <scope>NUCLEOTIDE SEQUENCE [LARGE SCALE GENOMIC DNA]</scope>
    <source>
        <strain evidence="7 9">DSM 25947</strain>
    </source>
</reference>
<feature type="binding site" evidence="3">
    <location>
        <position position="224"/>
    </location>
    <ligand>
        <name>Mg(2+)</name>
        <dbReference type="ChEBI" id="CHEBI:18420"/>
        <label>2</label>
    </ligand>
</feature>
<keyword evidence="2 3" id="KW-0808">Transferase</keyword>
<keyword evidence="3" id="KW-0479">Metal-binding</keyword>
<evidence type="ECO:0000256" key="1">
    <source>
        <dbReference type="ARBA" id="ARBA00022676"/>
    </source>
</evidence>
<dbReference type="Proteomes" id="UP000181981">
    <property type="component" value="Unassembled WGS sequence"/>
</dbReference>
<feature type="binding site" evidence="3">
    <location>
        <position position="79"/>
    </location>
    <ligand>
        <name>anthranilate</name>
        <dbReference type="ChEBI" id="CHEBI:16567"/>
        <label>1</label>
    </ligand>
</feature>
<dbReference type="InterPro" id="IPR005940">
    <property type="entry name" value="Anthranilate_Pribosyl_Tfrase"/>
</dbReference>
<name>X5D8H2_9BACT</name>
<dbReference type="SUPFAM" id="SSF47648">
    <property type="entry name" value="Nucleoside phosphorylase/phosphoribosyltransferase N-terminal domain"/>
    <property type="match status" value="1"/>
</dbReference>
<keyword evidence="3" id="KW-0057">Aromatic amino acid biosynthesis</keyword>
<dbReference type="Proteomes" id="UP000023772">
    <property type="component" value="Chromosome"/>
</dbReference>
<feature type="domain" description="Glycosyl transferase family 3 N-terminal" evidence="5">
    <location>
        <begin position="2"/>
        <end position="63"/>
    </location>
</feature>
<evidence type="ECO:0000259" key="5">
    <source>
        <dbReference type="Pfam" id="PF02885"/>
    </source>
</evidence>
<evidence type="ECO:0000256" key="3">
    <source>
        <dbReference type="HAMAP-Rule" id="MF_00211"/>
    </source>
</evidence>
<keyword evidence="3" id="KW-0460">Magnesium</keyword>
<comment type="similarity">
    <text evidence="3">Belongs to the anthranilate phosphoribosyltransferase family.</text>
</comment>
<dbReference type="GO" id="GO:0005829">
    <property type="term" value="C:cytosol"/>
    <property type="evidence" value="ECO:0007669"/>
    <property type="project" value="TreeGrafter"/>
</dbReference>
<dbReference type="HAMAP" id="MF_00211">
    <property type="entry name" value="TrpD"/>
    <property type="match status" value="1"/>
</dbReference>
<keyword evidence="1 3" id="KW-0328">Glycosyltransferase</keyword>